<evidence type="ECO:0000313" key="2">
    <source>
        <dbReference type="Proteomes" id="UP000570361"/>
    </source>
</evidence>
<sequence>MNDKARVRITLESDIDGTKERNYFTGDWYRKDSTIFIRYEEDDETYGNVRTLVRWREGELKVKRQGGVEAEQMFVAGRRLNGSYTSAHARFPLETETSLLWMQSGDFTDRGMVEEVPRPTLPMMLEWRYVLWIGEESVGQFKLRLFAETMKEQEA</sequence>
<dbReference type="InterPro" id="IPR015231">
    <property type="entry name" value="DUF1934"/>
</dbReference>
<reference evidence="1 2" key="1">
    <citation type="submission" date="2020-08" db="EMBL/GenBank/DDBJ databases">
        <title>Genomic Encyclopedia of Type Strains, Phase III (KMG-III): the genomes of soil and plant-associated and newly described type strains.</title>
        <authorList>
            <person name="Whitman W."/>
        </authorList>
    </citation>
    <scope>NUCLEOTIDE SEQUENCE [LARGE SCALE GENOMIC DNA]</scope>
    <source>
        <strain evidence="1 2">CECT 5862</strain>
    </source>
</reference>
<dbReference type="Gene3D" id="2.40.128.20">
    <property type="match status" value="1"/>
</dbReference>
<dbReference type="InterPro" id="IPR012674">
    <property type="entry name" value="Calycin"/>
</dbReference>
<organism evidence="1 2">
    <name type="scientific">Paenibacillus phyllosphaerae</name>
    <dbReference type="NCBI Taxonomy" id="274593"/>
    <lineage>
        <taxon>Bacteria</taxon>
        <taxon>Bacillati</taxon>
        <taxon>Bacillota</taxon>
        <taxon>Bacilli</taxon>
        <taxon>Bacillales</taxon>
        <taxon>Paenibacillaceae</taxon>
        <taxon>Paenibacillus</taxon>
    </lineage>
</organism>
<name>A0A7W5FRR9_9BACL</name>
<dbReference type="Proteomes" id="UP000570361">
    <property type="component" value="Unassembled WGS sequence"/>
</dbReference>
<comment type="caution">
    <text evidence="1">The sequence shown here is derived from an EMBL/GenBank/DDBJ whole genome shotgun (WGS) entry which is preliminary data.</text>
</comment>
<dbReference type="RefSeq" id="WP_183604688.1">
    <property type="nucleotide sequence ID" value="NZ_JACHXK010000038.1"/>
</dbReference>
<proteinExistence type="predicted"/>
<evidence type="ECO:0000313" key="1">
    <source>
        <dbReference type="EMBL" id="MBB3114658.1"/>
    </source>
</evidence>
<keyword evidence="2" id="KW-1185">Reference proteome</keyword>
<dbReference type="SUPFAM" id="SSF50814">
    <property type="entry name" value="Lipocalins"/>
    <property type="match status" value="1"/>
</dbReference>
<protein>
    <submittedName>
        <fullName evidence="1">Uncharacterized beta-barrel protein YwiB (DUF1934 family)</fullName>
    </submittedName>
</protein>
<dbReference type="Pfam" id="PF09148">
    <property type="entry name" value="DUF1934"/>
    <property type="match status" value="1"/>
</dbReference>
<dbReference type="AlphaFoldDB" id="A0A7W5FRR9"/>
<gene>
    <name evidence="1" type="ORF">FHS18_006798</name>
</gene>
<dbReference type="EMBL" id="JACHXK010000038">
    <property type="protein sequence ID" value="MBB3114658.1"/>
    <property type="molecule type" value="Genomic_DNA"/>
</dbReference>
<accession>A0A7W5FRR9</accession>